<dbReference type="Proteomes" id="UP001199106">
    <property type="component" value="Unassembled WGS sequence"/>
</dbReference>
<keyword evidence="1" id="KW-1133">Transmembrane helix</keyword>
<organism evidence="2 3">
    <name type="scientific">Alternaria panax</name>
    <dbReference type="NCBI Taxonomy" id="48097"/>
    <lineage>
        <taxon>Eukaryota</taxon>
        <taxon>Fungi</taxon>
        <taxon>Dikarya</taxon>
        <taxon>Ascomycota</taxon>
        <taxon>Pezizomycotina</taxon>
        <taxon>Dothideomycetes</taxon>
        <taxon>Pleosporomycetidae</taxon>
        <taxon>Pleosporales</taxon>
        <taxon>Pleosporineae</taxon>
        <taxon>Pleosporaceae</taxon>
        <taxon>Alternaria</taxon>
        <taxon>Alternaria sect. Panax</taxon>
    </lineage>
</organism>
<dbReference type="EMBL" id="JAANER010000001">
    <property type="protein sequence ID" value="KAG9195271.1"/>
    <property type="molecule type" value="Genomic_DNA"/>
</dbReference>
<dbReference type="AlphaFoldDB" id="A0AAD4IJ10"/>
<comment type="caution">
    <text evidence="2">The sequence shown here is derived from an EMBL/GenBank/DDBJ whole genome shotgun (WGS) entry which is preliminary data.</text>
</comment>
<keyword evidence="1" id="KW-0812">Transmembrane</keyword>
<feature type="transmembrane region" description="Helical" evidence="1">
    <location>
        <begin position="7"/>
        <end position="30"/>
    </location>
</feature>
<reference evidence="2" key="1">
    <citation type="submission" date="2021-07" db="EMBL/GenBank/DDBJ databases">
        <title>Genome Resource of American Ginseng Black Spot Pathogen Alternaria panax.</title>
        <authorList>
            <person name="Qiu C."/>
            <person name="Wang W."/>
            <person name="Liu Z."/>
        </authorList>
    </citation>
    <scope>NUCLEOTIDE SEQUENCE</scope>
    <source>
        <strain evidence="2">BNCC115425</strain>
    </source>
</reference>
<accession>A0AAD4IJ10</accession>
<protein>
    <submittedName>
        <fullName evidence="2">Uncharacterized protein</fullName>
    </submittedName>
</protein>
<evidence type="ECO:0000256" key="1">
    <source>
        <dbReference type="SAM" id="Phobius"/>
    </source>
</evidence>
<evidence type="ECO:0000313" key="3">
    <source>
        <dbReference type="Proteomes" id="UP001199106"/>
    </source>
</evidence>
<proteinExistence type="predicted"/>
<name>A0AAD4IJ10_9PLEO</name>
<evidence type="ECO:0000313" key="2">
    <source>
        <dbReference type="EMBL" id="KAG9195271.1"/>
    </source>
</evidence>
<keyword evidence="3" id="KW-1185">Reference proteome</keyword>
<keyword evidence="1" id="KW-0472">Membrane</keyword>
<gene>
    <name evidence="2" type="ORF">G6011_00391</name>
</gene>
<sequence>MALFHNEIVAIMLGVILAVVFLIWGFVYVVRRCTYLGGKCPSPIPLSAIRDEENQRFSSSHSRFSGVSQFETIGNLTISPGRRSLPLALNIVNHVGMVIGLPVGTKPVRLKDISRVSLHLPPLTPMTSTTKVNIVMAEGEAKAEPLHHESHAIYNMKIPRQVPLARHESVARERRSKHEDDIASQRAEPGIAIAKYGFDLGLTTCSAEQLEKTQHVLVIENHNNDSAENVHHADHETTHGFGSGKAMTALYHAV</sequence>